<proteinExistence type="predicted"/>
<dbReference type="Proteomes" id="UP000217182">
    <property type="component" value="Chromosome"/>
</dbReference>
<organism evidence="2 3">
    <name type="scientific">Gibbsiella quercinecans</name>
    <dbReference type="NCBI Taxonomy" id="929813"/>
    <lineage>
        <taxon>Bacteria</taxon>
        <taxon>Pseudomonadati</taxon>
        <taxon>Pseudomonadota</taxon>
        <taxon>Gammaproteobacteria</taxon>
        <taxon>Enterobacterales</taxon>
        <taxon>Yersiniaceae</taxon>
        <taxon>Gibbsiella</taxon>
    </lineage>
</organism>
<gene>
    <name evidence="2" type="ORF">AWC35_05965</name>
</gene>
<dbReference type="NCBIfam" id="TIGR03347">
    <property type="entry name" value="VI_chp_1"/>
    <property type="match status" value="1"/>
</dbReference>
<dbReference type="AlphaFoldDB" id="A0A250AY68"/>
<dbReference type="Pfam" id="PF06996">
    <property type="entry name" value="T6SS_TssG"/>
    <property type="match status" value="1"/>
</dbReference>
<sequence>MTAECKKDKLPLPPFWLDGEGNDHTARFNFYRFCQLIERATNSRLGTGHTPDTDPVRFRPNPHLGFPSAELKRTETDPDKPDAPPTVRTNFFGLYGVDSPLPTAIIDDINQGRDGADAMAAFLDIFNHRLMTQFYRIWRKYSYPATFEPGGTDNISQSLMALAGIAHSRDLPPSRLLAILQPLLHPAHTTEGIAAVIRSQAPHTAVHVFPYHPARMPVAKRARLSLRDGMTLDQHPILGNETTVAGYCSRVELSTEDPGEAKGWMPDGQLRQDVMVLLRTYLGCDYDVRLWLTIPTRLLPVPRLGEPGLFSGYNVMLGLRNDNLEQMPKTTRIRVGRLRENSAEFGRV</sequence>
<dbReference type="RefSeq" id="WP_095845529.1">
    <property type="nucleotide sequence ID" value="NZ_CP014136.1"/>
</dbReference>
<evidence type="ECO:0000256" key="1">
    <source>
        <dbReference type="SAM" id="MobiDB-lite"/>
    </source>
</evidence>
<reference evidence="2 3" key="1">
    <citation type="submission" date="2016-01" db="EMBL/GenBank/DDBJ databases">
        <authorList>
            <person name="Oliw E.H."/>
        </authorList>
    </citation>
    <scope>NUCLEOTIDE SEQUENCE [LARGE SCALE GENOMIC DNA]</scope>
    <source>
        <strain evidence="2 3">FRB97</strain>
    </source>
</reference>
<feature type="region of interest" description="Disordered" evidence="1">
    <location>
        <begin position="44"/>
        <end position="85"/>
    </location>
</feature>
<dbReference type="OrthoDB" id="1523296at2"/>
<evidence type="ECO:0000313" key="3">
    <source>
        <dbReference type="Proteomes" id="UP000217182"/>
    </source>
</evidence>
<dbReference type="EMBL" id="CP014136">
    <property type="protein sequence ID" value="ATA18923.1"/>
    <property type="molecule type" value="Genomic_DNA"/>
</dbReference>
<dbReference type="PANTHER" id="PTHR35564">
    <property type="match status" value="1"/>
</dbReference>
<feature type="compositionally biased region" description="Basic and acidic residues" evidence="1">
    <location>
        <begin position="70"/>
        <end position="82"/>
    </location>
</feature>
<evidence type="ECO:0000313" key="2">
    <source>
        <dbReference type="EMBL" id="ATA18923.1"/>
    </source>
</evidence>
<dbReference type="KEGG" id="gqu:AWC35_05965"/>
<name>A0A250AY68_9GAMM</name>
<accession>A0A250AY68</accession>
<dbReference type="PANTHER" id="PTHR35564:SF3">
    <property type="entry name" value="TYPE VI SECRETION SYSTEM BASEPLATE SUBUNIT TSSG"/>
    <property type="match status" value="1"/>
</dbReference>
<keyword evidence="3" id="KW-1185">Reference proteome</keyword>
<dbReference type="InterPro" id="IPR010732">
    <property type="entry name" value="T6SS_TssG-like"/>
</dbReference>
<protein>
    <submittedName>
        <fullName evidence="2">Type VI secretion protein</fullName>
    </submittedName>
</protein>